<dbReference type="AlphaFoldDB" id="A0A512NP32"/>
<keyword evidence="4" id="KW-0479">Metal-binding</keyword>
<dbReference type="GO" id="GO:0005829">
    <property type="term" value="C:cytosol"/>
    <property type="evidence" value="ECO:0007669"/>
    <property type="project" value="TreeGrafter"/>
</dbReference>
<evidence type="ECO:0000256" key="4">
    <source>
        <dbReference type="ARBA" id="ARBA00022723"/>
    </source>
</evidence>
<dbReference type="InterPro" id="IPR006314">
    <property type="entry name" value="Dyp_peroxidase"/>
</dbReference>
<evidence type="ECO:0000256" key="2">
    <source>
        <dbReference type="ARBA" id="ARBA00022559"/>
    </source>
</evidence>
<dbReference type="EMBL" id="BKAJ01000176">
    <property type="protein sequence ID" value="GEP60692.1"/>
    <property type="molecule type" value="Genomic_DNA"/>
</dbReference>
<name>A0A512NP32_9HYPH</name>
<dbReference type="GO" id="GO:0004601">
    <property type="term" value="F:peroxidase activity"/>
    <property type="evidence" value="ECO:0007669"/>
    <property type="project" value="UniProtKB-KW"/>
</dbReference>
<evidence type="ECO:0000256" key="6">
    <source>
        <dbReference type="ARBA" id="ARBA00023004"/>
    </source>
</evidence>
<protein>
    <submittedName>
        <fullName evidence="7">Peroxidase</fullName>
    </submittedName>
</protein>
<accession>A0A512NP32</accession>
<dbReference type="SUPFAM" id="SSF54909">
    <property type="entry name" value="Dimeric alpha+beta barrel"/>
    <property type="match status" value="1"/>
</dbReference>
<keyword evidence="5" id="KW-0560">Oxidoreductase</keyword>
<keyword evidence="3" id="KW-0349">Heme</keyword>
<gene>
    <name evidence="7" type="ORF">RSO01_78580</name>
</gene>
<reference evidence="7 8" key="1">
    <citation type="submission" date="2019-07" db="EMBL/GenBank/DDBJ databases">
        <title>Whole genome shotgun sequence of Reyranella soli NBRC 108950.</title>
        <authorList>
            <person name="Hosoyama A."/>
            <person name="Uohara A."/>
            <person name="Ohji S."/>
            <person name="Ichikawa N."/>
        </authorList>
    </citation>
    <scope>NUCLEOTIDE SEQUENCE [LARGE SCALE GENOMIC DNA]</scope>
    <source>
        <strain evidence="7 8">NBRC 108950</strain>
    </source>
</reference>
<keyword evidence="8" id="KW-1185">Reference proteome</keyword>
<dbReference type="PROSITE" id="PS51404">
    <property type="entry name" value="DYP_PEROXIDASE"/>
    <property type="match status" value="1"/>
</dbReference>
<evidence type="ECO:0000313" key="8">
    <source>
        <dbReference type="Proteomes" id="UP000321058"/>
    </source>
</evidence>
<sequence>MGAGSVTASTVKERLSWRLKPPHDQQTQGIVVSGFSGLPAGKALFLHCDGPDADAGQGPWLRTLMRVAPIAASDGKPEKRAAAIAFTWTGLQKAGLSPEALATFAAPFREGMYQEDRLRRLGDKIKNEWQEPVIDGGPLWSGNVPVSDGDTPDPESARVTTRTTVHALLLLYGEAVADVQAWSDEIEQALAPHSVKIVHHLALDLQFDQDGIGREHFGFADGVSQPIPFGDPNVASEDTVVLSDGKPAPRDPWHGVPLGEILLGHTNAHAEKAPGPIVRDDERARAAKLPLQGAPEGFLNLGLNGSYMVVRELRQYVARFWQSLDDNAARIRAHDPSATHVTADWLAERIVGRNIDGHLLCPRGLLAADEYRQPQNGFGFAKLDPHGQGCPLGSHVRRANPRDGLAQNLASAPALLDAVNNHRILRRGRKYGPTPTDSRIDDGAERGLLFICLNADIARQFEFIQQTWLLNKNFATLYDETDPLMGPKGRFTIPEQPLRRIVEVQTFIQLAGGEYFFLPSLPALNYLSGLQD</sequence>
<evidence type="ECO:0000256" key="1">
    <source>
        <dbReference type="ARBA" id="ARBA00001970"/>
    </source>
</evidence>
<comment type="caution">
    <text evidence="7">The sequence shown here is derived from an EMBL/GenBank/DDBJ whole genome shotgun (WGS) entry which is preliminary data.</text>
</comment>
<comment type="cofactor">
    <cofactor evidence="1">
        <name>heme b</name>
        <dbReference type="ChEBI" id="CHEBI:60344"/>
    </cofactor>
</comment>
<dbReference type="PANTHER" id="PTHR30521">
    <property type="entry name" value="DEFERROCHELATASE/PEROXIDASE"/>
    <property type="match status" value="1"/>
</dbReference>
<dbReference type="GO" id="GO:0020037">
    <property type="term" value="F:heme binding"/>
    <property type="evidence" value="ECO:0007669"/>
    <property type="project" value="InterPro"/>
</dbReference>
<dbReference type="Proteomes" id="UP000321058">
    <property type="component" value="Unassembled WGS sequence"/>
</dbReference>
<keyword evidence="6" id="KW-0408">Iron</keyword>
<dbReference type="GO" id="GO:0046872">
    <property type="term" value="F:metal ion binding"/>
    <property type="evidence" value="ECO:0007669"/>
    <property type="project" value="UniProtKB-KW"/>
</dbReference>
<proteinExistence type="predicted"/>
<organism evidence="7 8">
    <name type="scientific">Reyranella soli</name>
    <dbReference type="NCBI Taxonomy" id="1230389"/>
    <lineage>
        <taxon>Bacteria</taxon>
        <taxon>Pseudomonadati</taxon>
        <taxon>Pseudomonadota</taxon>
        <taxon>Alphaproteobacteria</taxon>
        <taxon>Hyphomicrobiales</taxon>
        <taxon>Reyranellaceae</taxon>
        <taxon>Reyranella</taxon>
    </lineage>
</organism>
<dbReference type="RefSeq" id="WP_147156030.1">
    <property type="nucleotide sequence ID" value="NZ_BKAJ01000176.1"/>
</dbReference>
<evidence type="ECO:0000313" key="7">
    <source>
        <dbReference type="EMBL" id="GEP60692.1"/>
    </source>
</evidence>
<evidence type="ECO:0000256" key="5">
    <source>
        <dbReference type="ARBA" id="ARBA00023002"/>
    </source>
</evidence>
<dbReference type="OrthoDB" id="236246at2"/>
<dbReference type="PANTHER" id="PTHR30521:SF4">
    <property type="entry name" value="DEFERROCHELATASE"/>
    <property type="match status" value="1"/>
</dbReference>
<keyword evidence="2 7" id="KW-0575">Peroxidase</keyword>
<dbReference type="InterPro" id="IPR011008">
    <property type="entry name" value="Dimeric_a/b-barrel"/>
</dbReference>
<evidence type="ECO:0000256" key="3">
    <source>
        <dbReference type="ARBA" id="ARBA00022617"/>
    </source>
</evidence>